<dbReference type="InterPro" id="IPR002491">
    <property type="entry name" value="ABC_transptr_periplasmic_BD"/>
</dbReference>
<name>A0A7W9T7K8_9ACTN</name>
<dbReference type="PROSITE" id="PS50983">
    <property type="entry name" value="FE_B12_PBP"/>
    <property type="match status" value="1"/>
</dbReference>
<feature type="domain" description="Fe/B12 periplasmic-binding" evidence="1">
    <location>
        <begin position="1"/>
        <end position="42"/>
    </location>
</feature>
<dbReference type="AlphaFoldDB" id="A0A7W9T7K8"/>
<keyword evidence="3" id="KW-1185">Reference proteome</keyword>
<comment type="caution">
    <text evidence="2">The sequence shown here is derived from an EMBL/GenBank/DDBJ whole genome shotgun (WGS) entry which is preliminary data.</text>
</comment>
<protein>
    <submittedName>
        <fullName evidence="2">ABC-type Fe3+-hydroxamate transport system substrate-binding protein</fullName>
    </submittedName>
</protein>
<evidence type="ECO:0000313" key="2">
    <source>
        <dbReference type="EMBL" id="MBB6074836.1"/>
    </source>
</evidence>
<evidence type="ECO:0000313" key="3">
    <source>
        <dbReference type="Proteomes" id="UP000591537"/>
    </source>
</evidence>
<evidence type="ECO:0000259" key="1">
    <source>
        <dbReference type="PROSITE" id="PS50983"/>
    </source>
</evidence>
<dbReference type="Gene3D" id="3.40.50.1980">
    <property type="entry name" value="Nitrogenase molybdenum iron protein domain"/>
    <property type="match status" value="1"/>
</dbReference>
<sequence length="42" mass="4721">MWTSLPFVKADRVHRLPDGIWMFGGPGSMEAYIDALVDALKK</sequence>
<dbReference type="Proteomes" id="UP000591537">
    <property type="component" value="Unassembled WGS sequence"/>
</dbReference>
<gene>
    <name evidence="2" type="ORF">HNR57_000720</name>
</gene>
<organism evidence="2 3">
    <name type="scientific">Streptomyces paradoxus</name>
    <dbReference type="NCBI Taxonomy" id="66375"/>
    <lineage>
        <taxon>Bacteria</taxon>
        <taxon>Bacillati</taxon>
        <taxon>Actinomycetota</taxon>
        <taxon>Actinomycetes</taxon>
        <taxon>Kitasatosporales</taxon>
        <taxon>Streptomycetaceae</taxon>
        <taxon>Streptomyces</taxon>
    </lineage>
</organism>
<dbReference type="SUPFAM" id="SSF53807">
    <property type="entry name" value="Helical backbone' metal receptor"/>
    <property type="match status" value="1"/>
</dbReference>
<proteinExistence type="predicted"/>
<accession>A0A7W9T7K8</accession>
<reference evidence="2 3" key="1">
    <citation type="submission" date="2020-08" db="EMBL/GenBank/DDBJ databases">
        <title>Genomic Encyclopedia of Type Strains, Phase IV (KMG-IV): sequencing the most valuable type-strain genomes for metagenomic binning, comparative biology and taxonomic classification.</title>
        <authorList>
            <person name="Goeker M."/>
        </authorList>
    </citation>
    <scope>NUCLEOTIDE SEQUENCE [LARGE SCALE GENOMIC DNA]</scope>
    <source>
        <strain evidence="2 3">DSM 43350</strain>
    </source>
</reference>
<dbReference type="EMBL" id="JACHGV010000001">
    <property type="protein sequence ID" value="MBB6074836.1"/>
    <property type="molecule type" value="Genomic_DNA"/>
</dbReference>